<sequence length="113" mass="12567">MFLKVFKGSTTGDLSCDSLRKQLCSLYKDAAWRHPVKSVMEEVNEEDSGKAHQGQKGQTTASQPPSPVAAANLEQLVHHRRPARYNYPRQPKSASMSDTLQDTSKLSSYESNV</sequence>
<dbReference type="EMBL" id="JABANM010024190">
    <property type="protein sequence ID" value="KAF4716625.1"/>
    <property type="molecule type" value="Genomic_DNA"/>
</dbReference>
<proteinExistence type="predicted"/>
<gene>
    <name evidence="2" type="ORF">FOZ62_015759</name>
</gene>
<evidence type="ECO:0000313" key="2">
    <source>
        <dbReference type="EMBL" id="KAF4716625.1"/>
    </source>
</evidence>
<dbReference type="Proteomes" id="UP000574390">
    <property type="component" value="Unassembled WGS sequence"/>
</dbReference>
<protein>
    <submittedName>
        <fullName evidence="2">Uncharacterized protein</fullName>
    </submittedName>
</protein>
<evidence type="ECO:0000256" key="1">
    <source>
        <dbReference type="SAM" id="MobiDB-lite"/>
    </source>
</evidence>
<feature type="compositionally biased region" description="Polar residues" evidence="1">
    <location>
        <begin position="92"/>
        <end position="113"/>
    </location>
</feature>
<accession>A0A7J6R7I0</accession>
<comment type="caution">
    <text evidence="2">The sequence shown here is derived from an EMBL/GenBank/DDBJ whole genome shotgun (WGS) entry which is preliminary data.</text>
</comment>
<organism evidence="2 3">
    <name type="scientific">Perkinsus olseni</name>
    <name type="common">Perkinsus atlanticus</name>
    <dbReference type="NCBI Taxonomy" id="32597"/>
    <lineage>
        <taxon>Eukaryota</taxon>
        <taxon>Sar</taxon>
        <taxon>Alveolata</taxon>
        <taxon>Perkinsozoa</taxon>
        <taxon>Perkinsea</taxon>
        <taxon>Perkinsida</taxon>
        <taxon>Perkinsidae</taxon>
        <taxon>Perkinsus</taxon>
    </lineage>
</organism>
<feature type="region of interest" description="Disordered" evidence="1">
    <location>
        <begin position="41"/>
        <end position="113"/>
    </location>
</feature>
<name>A0A7J6R7I0_PEROL</name>
<dbReference type="AlphaFoldDB" id="A0A7J6R7I0"/>
<evidence type="ECO:0000313" key="3">
    <source>
        <dbReference type="Proteomes" id="UP000574390"/>
    </source>
</evidence>
<reference evidence="2 3" key="1">
    <citation type="submission" date="2020-04" db="EMBL/GenBank/DDBJ databases">
        <title>Perkinsus olseni comparative genomics.</title>
        <authorList>
            <person name="Bogema D.R."/>
        </authorList>
    </citation>
    <scope>NUCLEOTIDE SEQUENCE [LARGE SCALE GENOMIC DNA]</scope>
    <source>
        <strain evidence="2">ATCC PRA-205</strain>
    </source>
</reference>